<evidence type="ECO:0000313" key="2">
    <source>
        <dbReference type="EMBL" id="KAK0434904.1"/>
    </source>
</evidence>
<feature type="transmembrane region" description="Helical" evidence="1">
    <location>
        <begin position="18"/>
        <end position="38"/>
    </location>
</feature>
<dbReference type="AlphaFoldDB" id="A0AA39J4Y1"/>
<accession>A0AA39J4Y1</accession>
<reference evidence="2" key="1">
    <citation type="submission" date="2023-06" db="EMBL/GenBank/DDBJ databases">
        <authorList>
            <consortium name="Lawrence Berkeley National Laboratory"/>
            <person name="Ahrendt S."/>
            <person name="Sahu N."/>
            <person name="Indic B."/>
            <person name="Wong-Bajracharya J."/>
            <person name="Merenyi Z."/>
            <person name="Ke H.-M."/>
            <person name="Monk M."/>
            <person name="Kocsube S."/>
            <person name="Drula E."/>
            <person name="Lipzen A."/>
            <person name="Balint B."/>
            <person name="Henrissat B."/>
            <person name="Andreopoulos B."/>
            <person name="Martin F.M."/>
            <person name="Harder C.B."/>
            <person name="Rigling D."/>
            <person name="Ford K.L."/>
            <person name="Foster G.D."/>
            <person name="Pangilinan J."/>
            <person name="Papanicolaou A."/>
            <person name="Barry K."/>
            <person name="LaButti K."/>
            <person name="Viragh M."/>
            <person name="Koriabine M."/>
            <person name="Yan M."/>
            <person name="Riley R."/>
            <person name="Champramary S."/>
            <person name="Plett K.L."/>
            <person name="Tsai I.J."/>
            <person name="Slot J."/>
            <person name="Sipos G."/>
            <person name="Plett J."/>
            <person name="Nagy L.G."/>
            <person name="Grigoriev I.V."/>
        </authorList>
    </citation>
    <scope>NUCLEOTIDE SEQUENCE</scope>
    <source>
        <strain evidence="2">FPL87.14</strain>
    </source>
</reference>
<name>A0AA39J4Y1_9AGAR</name>
<proteinExistence type="predicted"/>
<evidence type="ECO:0000313" key="3">
    <source>
        <dbReference type="Proteomes" id="UP001175226"/>
    </source>
</evidence>
<evidence type="ECO:0000256" key="1">
    <source>
        <dbReference type="SAM" id="Phobius"/>
    </source>
</evidence>
<gene>
    <name evidence="2" type="ORF">EV421DRAFT_1269550</name>
</gene>
<keyword evidence="1" id="KW-0472">Membrane</keyword>
<keyword evidence="1" id="KW-0812">Transmembrane</keyword>
<protein>
    <submittedName>
        <fullName evidence="2">Uncharacterized protein</fullName>
    </submittedName>
</protein>
<organism evidence="2 3">
    <name type="scientific">Armillaria borealis</name>
    <dbReference type="NCBI Taxonomy" id="47425"/>
    <lineage>
        <taxon>Eukaryota</taxon>
        <taxon>Fungi</taxon>
        <taxon>Dikarya</taxon>
        <taxon>Basidiomycota</taxon>
        <taxon>Agaricomycotina</taxon>
        <taxon>Agaricomycetes</taxon>
        <taxon>Agaricomycetidae</taxon>
        <taxon>Agaricales</taxon>
        <taxon>Marasmiineae</taxon>
        <taxon>Physalacriaceae</taxon>
        <taxon>Armillaria</taxon>
    </lineage>
</organism>
<dbReference type="EMBL" id="JAUEPT010000067">
    <property type="protein sequence ID" value="KAK0434904.1"/>
    <property type="molecule type" value="Genomic_DNA"/>
</dbReference>
<dbReference type="Proteomes" id="UP001175226">
    <property type="component" value="Unassembled WGS sequence"/>
</dbReference>
<sequence length="128" mass="14633">MLFLISTRSSVSSIPQTLLFWAMRTFIHAIPMWLYLLSSCRYRMPLAMTQTPSSDAQSRTNEASFLCMLLPHFLRICKSPKSSLSGFANCRYLTMLIYPSRITMTMNKGCLRVIHLPARLLTSTLSFV</sequence>
<keyword evidence="1" id="KW-1133">Transmembrane helix</keyword>
<comment type="caution">
    <text evidence="2">The sequence shown here is derived from an EMBL/GenBank/DDBJ whole genome shotgun (WGS) entry which is preliminary data.</text>
</comment>
<keyword evidence="3" id="KW-1185">Reference proteome</keyword>